<dbReference type="GO" id="GO:0006412">
    <property type="term" value="P:translation"/>
    <property type="evidence" value="ECO:0007669"/>
    <property type="project" value="InterPro"/>
</dbReference>
<dbReference type="GO" id="GO:0003735">
    <property type="term" value="F:structural constituent of ribosome"/>
    <property type="evidence" value="ECO:0007669"/>
    <property type="project" value="InterPro"/>
</dbReference>
<dbReference type="FunFam" id="3.30.230.10:FF:000001">
    <property type="entry name" value="30S ribosomal protein S9"/>
    <property type="match status" value="1"/>
</dbReference>
<evidence type="ECO:0000256" key="6">
    <source>
        <dbReference type="RuleBase" id="RU003815"/>
    </source>
</evidence>
<sequence length="285" mass="32152">MLSSAFHLLKPRSPALTVFRCCQVQKFSSNAVRLDAVDYIAQQTRIVPKLATFYSANPQHEDRIDRLESLLRKYIKLPTVKVGAGDRPAWVPFADYALVGGGTRLKPVQYEQLVSLLNRLHSIDPELTNDEITTEIAQYYRKSKLQATHTKQQTLDEFGRSLAIGRRKSSVAKVYLVRGTGEVLVNSRPLNDYFVKLKDRESVMYPLQVVQGVGKYNIFATTSGGGVTGQADAIMHSVAKALVTFNPLLKSRLHNAGVLTRDYRHVERKKPGKRKARKMPTWVKR</sequence>
<evidence type="ECO:0000256" key="5">
    <source>
        <dbReference type="ARBA" id="ARBA00042623"/>
    </source>
</evidence>
<dbReference type="InterPro" id="IPR020568">
    <property type="entry name" value="Ribosomal_Su5_D2-typ_SF"/>
</dbReference>
<evidence type="ECO:0000256" key="2">
    <source>
        <dbReference type="ARBA" id="ARBA00022980"/>
    </source>
</evidence>
<dbReference type="NCBIfam" id="NF001099">
    <property type="entry name" value="PRK00132.1"/>
    <property type="match status" value="1"/>
</dbReference>
<dbReference type="InterPro" id="IPR014721">
    <property type="entry name" value="Ribsml_uS5_D2-typ_fold_subgr"/>
</dbReference>
<evidence type="ECO:0000256" key="1">
    <source>
        <dbReference type="ARBA" id="ARBA00005251"/>
    </source>
</evidence>
<comment type="similarity">
    <text evidence="1 6">Belongs to the universal ribosomal protein uS9 family.</text>
</comment>
<dbReference type="SUPFAM" id="SSF54211">
    <property type="entry name" value="Ribosomal protein S5 domain 2-like"/>
    <property type="match status" value="1"/>
</dbReference>
<dbReference type="STRING" id="1230905.A0A1G4J3Q5"/>
<dbReference type="EMBL" id="LT598466">
    <property type="protein sequence ID" value="SCU84232.1"/>
    <property type="molecule type" value="Genomic_DNA"/>
</dbReference>
<dbReference type="Gene3D" id="3.30.230.10">
    <property type="match status" value="1"/>
</dbReference>
<dbReference type="Pfam" id="PF00380">
    <property type="entry name" value="Ribosomal_S9"/>
    <property type="match status" value="1"/>
</dbReference>
<reference evidence="8" key="1">
    <citation type="submission" date="2016-03" db="EMBL/GenBank/DDBJ databases">
        <authorList>
            <person name="Devillers H."/>
        </authorList>
    </citation>
    <scope>NUCLEOTIDE SEQUENCE [LARGE SCALE GENOMIC DNA]</scope>
</reference>
<dbReference type="GO" id="GO:0003723">
    <property type="term" value="F:RNA binding"/>
    <property type="evidence" value="ECO:0007669"/>
    <property type="project" value="TreeGrafter"/>
</dbReference>
<gene>
    <name evidence="7" type="ORF">LAMI_0C06744G</name>
</gene>
<keyword evidence="2 6" id="KW-0689">Ribosomal protein</keyword>
<dbReference type="InterPro" id="IPR020574">
    <property type="entry name" value="Ribosomal_uS9_CS"/>
</dbReference>
<protein>
    <recommendedName>
        <fullName evidence="4">Small ribosomal subunit protein uS9m</fullName>
    </recommendedName>
    <alternativeName>
        <fullName evidence="5">37S ribosomal protein S9, mitochondrial</fullName>
    </alternativeName>
</protein>
<dbReference type="PROSITE" id="PS00360">
    <property type="entry name" value="RIBOSOMAL_S9"/>
    <property type="match status" value="1"/>
</dbReference>
<dbReference type="PANTHER" id="PTHR21569:SF1">
    <property type="entry name" value="SMALL RIBOSOMAL SUBUNIT PROTEIN US9M"/>
    <property type="match status" value="1"/>
</dbReference>
<evidence type="ECO:0000313" key="7">
    <source>
        <dbReference type="EMBL" id="SCU84232.1"/>
    </source>
</evidence>
<organism evidence="7 8">
    <name type="scientific">Lachancea mirantina</name>
    <dbReference type="NCBI Taxonomy" id="1230905"/>
    <lineage>
        <taxon>Eukaryota</taxon>
        <taxon>Fungi</taxon>
        <taxon>Dikarya</taxon>
        <taxon>Ascomycota</taxon>
        <taxon>Saccharomycotina</taxon>
        <taxon>Saccharomycetes</taxon>
        <taxon>Saccharomycetales</taxon>
        <taxon>Saccharomycetaceae</taxon>
        <taxon>Lachancea</taxon>
    </lineage>
</organism>
<keyword evidence="3 6" id="KW-0687">Ribonucleoprotein</keyword>
<accession>A0A1G4J3Q5</accession>
<dbReference type="PANTHER" id="PTHR21569">
    <property type="entry name" value="RIBOSOMAL PROTEIN S9"/>
    <property type="match status" value="1"/>
</dbReference>
<name>A0A1G4J3Q5_9SACH</name>
<dbReference type="AlphaFoldDB" id="A0A1G4J3Q5"/>
<dbReference type="OrthoDB" id="10254627at2759"/>
<proteinExistence type="inferred from homology"/>
<dbReference type="InterPro" id="IPR023035">
    <property type="entry name" value="Ribosomal_uS9_bac/plastid"/>
</dbReference>
<evidence type="ECO:0000256" key="3">
    <source>
        <dbReference type="ARBA" id="ARBA00023274"/>
    </source>
</evidence>
<evidence type="ECO:0000256" key="4">
    <source>
        <dbReference type="ARBA" id="ARBA00039318"/>
    </source>
</evidence>
<dbReference type="GO" id="GO:0005763">
    <property type="term" value="C:mitochondrial small ribosomal subunit"/>
    <property type="evidence" value="ECO:0007669"/>
    <property type="project" value="TreeGrafter"/>
</dbReference>
<keyword evidence="8" id="KW-1185">Reference proteome</keyword>
<dbReference type="Proteomes" id="UP000191024">
    <property type="component" value="Chromosome C"/>
</dbReference>
<dbReference type="InterPro" id="IPR000754">
    <property type="entry name" value="Ribosomal_uS9"/>
</dbReference>
<evidence type="ECO:0000313" key="8">
    <source>
        <dbReference type="Proteomes" id="UP000191024"/>
    </source>
</evidence>